<evidence type="ECO:0000256" key="1">
    <source>
        <dbReference type="ARBA" id="ARBA00005254"/>
    </source>
</evidence>
<dbReference type="Pfam" id="PF00378">
    <property type="entry name" value="ECH_1"/>
    <property type="match status" value="1"/>
</dbReference>
<keyword evidence="2" id="KW-0456">Lyase</keyword>
<dbReference type="InterPro" id="IPR001753">
    <property type="entry name" value="Enoyl-CoA_hydra/iso"/>
</dbReference>
<evidence type="ECO:0000256" key="2">
    <source>
        <dbReference type="ARBA" id="ARBA00023239"/>
    </source>
</evidence>
<dbReference type="InterPro" id="IPR029045">
    <property type="entry name" value="ClpP/crotonase-like_dom_sf"/>
</dbReference>
<dbReference type="NCBIfam" id="NF008506">
    <property type="entry name" value="PRK11423.1"/>
    <property type="match status" value="1"/>
</dbReference>
<dbReference type="Gene3D" id="3.90.226.10">
    <property type="entry name" value="2-enoyl-CoA Hydratase, Chain A, domain 1"/>
    <property type="match status" value="1"/>
</dbReference>
<dbReference type="PANTHER" id="PTHR11941:SF54">
    <property type="entry name" value="ENOYL-COA HYDRATASE, MITOCHONDRIAL"/>
    <property type="match status" value="1"/>
</dbReference>
<name>A0A9J7BN86_9BACT</name>
<keyword evidence="5" id="KW-1185">Reference proteome</keyword>
<reference evidence="4" key="1">
    <citation type="submission" date="2021-04" db="EMBL/GenBank/DDBJ databases">
        <title>Phylogenetic analysis of Acidobacteriaceae.</title>
        <authorList>
            <person name="Qiu L."/>
            <person name="Zhang Q."/>
        </authorList>
    </citation>
    <scope>NUCLEOTIDE SEQUENCE</scope>
    <source>
        <strain evidence="4">DSM 25168</strain>
    </source>
</reference>
<dbReference type="SUPFAM" id="SSF52096">
    <property type="entry name" value="ClpP/crotonase"/>
    <property type="match status" value="1"/>
</dbReference>
<dbReference type="Proteomes" id="UP001059380">
    <property type="component" value="Chromosome"/>
</dbReference>
<dbReference type="EMBL" id="CP093313">
    <property type="protein sequence ID" value="UWZ82637.1"/>
    <property type="molecule type" value="Genomic_DNA"/>
</dbReference>
<dbReference type="PROSITE" id="PS00166">
    <property type="entry name" value="ENOYL_COA_HYDRATASE"/>
    <property type="match status" value="1"/>
</dbReference>
<dbReference type="GO" id="GO:0016829">
    <property type="term" value="F:lyase activity"/>
    <property type="evidence" value="ECO:0007669"/>
    <property type="project" value="UniProtKB-KW"/>
</dbReference>
<dbReference type="InterPro" id="IPR018376">
    <property type="entry name" value="Enoyl-CoA_hyd/isom_CS"/>
</dbReference>
<dbReference type="GO" id="GO:0006635">
    <property type="term" value="P:fatty acid beta-oxidation"/>
    <property type="evidence" value="ECO:0007669"/>
    <property type="project" value="TreeGrafter"/>
</dbReference>
<dbReference type="KEGG" id="orp:MOP44_18950"/>
<accession>A0A9J7BN86</accession>
<dbReference type="AlphaFoldDB" id="A0A9J7BN86"/>
<protein>
    <submittedName>
        <fullName evidence="4">Methylmalonyl-CoA decarboxylase</fullName>
    </submittedName>
</protein>
<dbReference type="PANTHER" id="PTHR11941">
    <property type="entry name" value="ENOYL-COA HYDRATASE-RELATED"/>
    <property type="match status" value="1"/>
</dbReference>
<evidence type="ECO:0000313" key="5">
    <source>
        <dbReference type="Proteomes" id="UP001059380"/>
    </source>
</evidence>
<organism evidence="4 5">
    <name type="scientific">Occallatibacter riparius</name>
    <dbReference type="NCBI Taxonomy" id="1002689"/>
    <lineage>
        <taxon>Bacteria</taxon>
        <taxon>Pseudomonadati</taxon>
        <taxon>Acidobacteriota</taxon>
        <taxon>Terriglobia</taxon>
        <taxon>Terriglobales</taxon>
        <taxon>Acidobacteriaceae</taxon>
        <taxon>Occallatibacter</taxon>
    </lineage>
</organism>
<evidence type="ECO:0000256" key="3">
    <source>
        <dbReference type="RuleBase" id="RU003707"/>
    </source>
</evidence>
<gene>
    <name evidence="4" type="primary">scpB</name>
    <name evidence="4" type="ORF">MOP44_18950</name>
</gene>
<evidence type="ECO:0000313" key="4">
    <source>
        <dbReference type="EMBL" id="UWZ82637.1"/>
    </source>
</evidence>
<dbReference type="Gene3D" id="1.10.12.10">
    <property type="entry name" value="Lyase 2-enoyl-coa Hydratase, Chain A, domain 2"/>
    <property type="match status" value="1"/>
</dbReference>
<proteinExistence type="inferred from homology"/>
<sequence>MQATVTLVEAVIAGGIGTITLNHPEKKNCLSEALICDLCAALEEMWRHEARAVILRAPAGSQVFSAGHDVRELPTHGRDPLTYNDPLRRAVRAIELFPAPVIAMVEGSVWGGACELVMSCDLIVASDDCTFAMTVAKMGVPYNISGVQNLMNTCGMPLCKEMLFTAQPMPVKRLAHQGIVSHAVPRARLETVTRSIAEQIVKNSPLVISLLKEELRLLSASHNLGPETFERVQAMRRRIYDSADYQEGIHAFFERRSPQFEGK</sequence>
<comment type="similarity">
    <text evidence="1 3">Belongs to the enoyl-CoA hydratase/isomerase family.</text>
</comment>
<dbReference type="InterPro" id="IPR014748">
    <property type="entry name" value="Enoyl-CoA_hydra_C"/>
</dbReference>
<dbReference type="RefSeq" id="WP_260791824.1">
    <property type="nucleotide sequence ID" value="NZ_CP093313.1"/>
</dbReference>
<dbReference type="CDD" id="cd06558">
    <property type="entry name" value="crotonase-like"/>
    <property type="match status" value="1"/>
</dbReference>